<comment type="caution">
    <text evidence="2">The sequence shown here is derived from an EMBL/GenBank/DDBJ whole genome shotgun (WGS) entry which is preliminary data.</text>
</comment>
<dbReference type="SUPFAM" id="SSF52058">
    <property type="entry name" value="L domain-like"/>
    <property type="match status" value="1"/>
</dbReference>
<evidence type="ECO:0000313" key="2">
    <source>
        <dbReference type="EMBL" id="OQE92449.1"/>
    </source>
</evidence>
<protein>
    <recommendedName>
        <fullName evidence="4">Receptor L-domain domain-containing protein</fullName>
    </recommendedName>
</protein>
<keyword evidence="1" id="KW-0732">Signal</keyword>
<keyword evidence="3" id="KW-1185">Reference proteome</keyword>
<feature type="signal peptide" evidence="1">
    <location>
        <begin position="1"/>
        <end position="23"/>
    </location>
</feature>
<accession>A0A1V6YYE5</accession>
<gene>
    <name evidence="2" type="ORF">PENNAL_c0007G08814</name>
</gene>
<evidence type="ECO:0008006" key="4">
    <source>
        <dbReference type="Google" id="ProtNLM"/>
    </source>
</evidence>
<dbReference type="AlphaFoldDB" id="A0A1V6YYE5"/>
<dbReference type="STRING" id="60175.A0A1V6YYE5"/>
<reference evidence="3" key="1">
    <citation type="journal article" date="2017" name="Nat. Microbiol.">
        <title>Global analysis of biosynthetic gene clusters reveals vast potential of secondary metabolite production in Penicillium species.</title>
        <authorList>
            <person name="Nielsen J.C."/>
            <person name="Grijseels S."/>
            <person name="Prigent S."/>
            <person name="Ji B."/>
            <person name="Dainat J."/>
            <person name="Nielsen K.F."/>
            <person name="Frisvad J.C."/>
            <person name="Workman M."/>
            <person name="Nielsen J."/>
        </authorList>
    </citation>
    <scope>NUCLEOTIDE SEQUENCE [LARGE SCALE GENOMIC DNA]</scope>
    <source>
        <strain evidence="3">IBT 13039</strain>
    </source>
</reference>
<evidence type="ECO:0000313" key="3">
    <source>
        <dbReference type="Proteomes" id="UP000191691"/>
    </source>
</evidence>
<dbReference type="Proteomes" id="UP000191691">
    <property type="component" value="Unassembled WGS sequence"/>
</dbReference>
<dbReference type="EMBL" id="MOOB01000007">
    <property type="protein sequence ID" value="OQE92449.1"/>
    <property type="molecule type" value="Genomic_DNA"/>
</dbReference>
<dbReference type="OMA" id="CHVENSA"/>
<organism evidence="2 3">
    <name type="scientific">Penicillium nalgiovense</name>
    <dbReference type="NCBI Taxonomy" id="60175"/>
    <lineage>
        <taxon>Eukaryota</taxon>
        <taxon>Fungi</taxon>
        <taxon>Dikarya</taxon>
        <taxon>Ascomycota</taxon>
        <taxon>Pezizomycotina</taxon>
        <taxon>Eurotiomycetes</taxon>
        <taxon>Eurotiomycetidae</taxon>
        <taxon>Eurotiales</taxon>
        <taxon>Aspergillaceae</taxon>
        <taxon>Penicillium</taxon>
    </lineage>
</organism>
<proteinExistence type="predicted"/>
<feature type="chain" id="PRO_5011963552" description="Receptor L-domain domain-containing protein" evidence="1">
    <location>
        <begin position="24"/>
        <end position="366"/>
    </location>
</feature>
<name>A0A1V6YYE5_PENNA</name>
<evidence type="ECO:0000256" key="1">
    <source>
        <dbReference type="SAM" id="SignalP"/>
    </source>
</evidence>
<sequence length="366" mass="40169">MTSTPLWPALVVVVLLLFSVASAQVCLLNPYRYYVVDGPEQVEELSRNCTVLDGWVYVQDNFTGSFNLPRVTNITGVLSIGNYLPSGLTDVQLPDLEYVRDFRLSGVKNASLPRLSVVEDSVKIRSPSNGRYHFPSLTAVERISVSGNLSRKSVTFEALRNASSISIDNRASRILRNLTTTVVDISFPVLERVGATHIVGNISSFSAPELTTIAPNTDFSSAMIWFEPFEPGLSVDLPKLAFVAGSVDFVGVVNNVSLPMLRNVTGDFKIETRSTESIATDLAIEYTDEVELRGNIDRVALPNLRNYSKIRVYPDDAFDCDGLAEQLNGTVTPPVIRRENFFCSGAETLSSRWGTVVGAAMKCLVR</sequence>